<accession>A0ABS8BGW6</accession>
<proteinExistence type="predicted"/>
<gene>
    <name evidence="2" type="ORF">LG219_00985</name>
</gene>
<evidence type="ECO:0000313" key="2">
    <source>
        <dbReference type="EMBL" id="MCB5194864.1"/>
    </source>
</evidence>
<sequence length="1285" mass="140424">MRRIKLALFSLSHSLFRWLKRLALAFLLLLLIVASAWQFWFMPRLNEYRPWLMTQLTQATGVPVSIGQVSGSWQAGRPQLMVRDFAVGKNRQVPDLHFAALSAILSMRSLFLGRIQFQKIVLQSPLLDISRSVDGRWWMGGVVLSQHSEASNDASMLNWLLAQNEIVIEQGQLRFSDALGQYPSLLLSQVDFSTDQFLGTHRFDLALTPPASVGPRIQLQGRLKGADVGQWQQWSGWLKLQLPESNLIQFMPWLNALMPKALQLQRGVGHLNLRVDLAQGQLQSVEADLGARDWQMRDLDTGTLYQLPKLDAVVFWSDTPKGKTLKINGRQIVSPSGVLCTACNLTYSQTKAESALQLKQWQLAGLNAYLPLLKPYWAQWGVPQWGEQAAQVDGLIQAAQLSWQGSLPTPKALAGRFDVQALVLRHADLNLGPLNLIGQWQDQGGRLDVQGRNTEFNYPAQFVDPMVLNELSTRIEWQKTAQNWRFDVQDFSIMNPAIQLKLNARYQGPSSGLGSVNLSGEIAHLAANQAYRYLPRILGDDVLDWLRQSLLAGDASQGRIVWQGDVAGFPYHKGSADEARGKFAIDAKAADVTLNYVPGWPVIEHINGDLAFEGLAMTINASAGEISKTRLSGVSVEIPNLEQDQHILVSGQASGRTHDFLSFVANSPVKDSTQGFLDTLEAEGDGTLDLKLDMPMMQIDDTKVSGRYRFKHNQLRFGGAIPVLNAATGEVEFSESAIKVPYAQAKALGGTVKLLGSNDVNGALVLNLTGDAAMGQIATAYLPALQTQISGQSQYQAQLRVAPQQFDLSVSSDLQGAKVNLPAPLGKNAAQTRALSVKASGGALNHQLTFSLGNLLFGKMQSQQADVASEPKVQMVIGLGNEVRPLPESGVVVTGSWPKIGVEEWLDFVEKMPSSAHVTARGAGSNGLPPLVVKDLSFKQVNAWGRLLNGVTLSAKPVAQSWQLDLESKELAGKINWHAANRQLNAKLSKLWLPFATEQVTHRPLLAPVQSNSTVDAPNAWPQLNLDVADLRYEKIELGHLSVMAAPQGAALNIEQLQLKNNDGDLNLNGVWSQKDGKNVTQGQVQLTSSNLGRLLTRFGYPEAMTMAPLNFGGNVQWQGPPWSPKLNSMQGQFKIDVGAGQFLKIDPGAGRFLTVLNLQAIPRRLKLDFEDLISQGFGFDRITGDATMNQGVAKTKNLTIDAPSAKVRFKGDANFVAGTQDIVVRIVPAVGDAVALGVAAINPIAGLATFAAQRLFDQNPLGELVAFEYQISGSMRDPQVKKLN</sequence>
<dbReference type="Proteomes" id="UP001198034">
    <property type="component" value="Unassembled WGS sequence"/>
</dbReference>
<feature type="domain" description="YhdP central" evidence="1">
    <location>
        <begin position="17"/>
        <end position="1281"/>
    </location>
</feature>
<reference evidence="2 3" key="1">
    <citation type="submission" date="2021-10" db="EMBL/GenBank/DDBJ databases">
        <authorList>
            <person name="Chen M."/>
        </authorList>
    </citation>
    <scope>NUCLEOTIDE SEQUENCE [LARGE SCALE GENOMIC DNA]</scope>
    <source>
        <strain evidence="2 3">H3-26</strain>
    </source>
</reference>
<comment type="caution">
    <text evidence="2">The sequence shown here is derived from an EMBL/GenBank/DDBJ whole genome shotgun (WGS) entry which is preliminary data.</text>
</comment>
<dbReference type="Pfam" id="PF13116">
    <property type="entry name" value="YhdP"/>
    <property type="match status" value="1"/>
</dbReference>
<evidence type="ECO:0000259" key="1">
    <source>
        <dbReference type="Pfam" id="PF13116"/>
    </source>
</evidence>
<dbReference type="EMBL" id="JAJAWG010000001">
    <property type="protein sequence ID" value="MCB5194864.1"/>
    <property type="molecule type" value="Genomic_DNA"/>
</dbReference>
<protein>
    <submittedName>
        <fullName evidence="2">TIGR02099 family protein</fullName>
    </submittedName>
</protein>
<dbReference type="InterPro" id="IPR025263">
    <property type="entry name" value="YhdP_central"/>
</dbReference>
<dbReference type="RefSeq" id="WP_226762687.1">
    <property type="nucleotide sequence ID" value="NZ_JAJAWG010000001.1"/>
</dbReference>
<evidence type="ECO:0000313" key="3">
    <source>
        <dbReference type="Proteomes" id="UP001198034"/>
    </source>
</evidence>
<dbReference type="NCBIfam" id="TIGR02099">
    <property type="entry name" value="YhdP family protein"/>
    <property type="match status" value="1"/>
</dbReference>
<keyword evidence="3" id="KW-1185">Reference proteome</keyword>
<dbReference type="PANTHER" id="PTHR38690:SF1">
    <property type="entry name" value="PROTEASE"/>
    <property type="match status" value="1"/>
</dbReference>
<organism evidence="2 3">
    <name type="scientific">Deefgea salmonis</name>
    <dbReference type="NCBI Taxonomy" id="2875502"/>
    <lineage>
        <taxon>Bacteria</taxon>
        <taxon>Pseudomonadati</taxon>
        <taxon>Pseudomonadota</taxon>
        <taxon>Betaproteobacteria</taxon>
        <taxon>Neisseriales</taxon>
        <taxon>Chitinibacteraceae</taxon>
        <taxon>Deefgea</taxon>
    </lineage>
</organism>
<dbReference type="InterPro" id="IPR011836">
    <property type="entry name" value="YhdP"/>
</dbReference>
<name>A0ABS8BGW6_9NEIS</name>
<dbReference type="PANTHER" id="PTHR38690">
    <property type="entry name" value="PROTEASE-RELATED"/>
    <property type="match status" value="1"/>
</dbReference>